<dbReference type="Proteomes" id="UP000069902">
    <property type="component" value="Chromosome cPNK"/>
</dbReference>
<dbReference type="EMBL" id="LN879502">
    <property type="protein sequence ID" value="CUI16636.1"/>
    <property type="molecule type" value="Genomic_DNA"/>
</dbReference>
<accession>A0A0U5CPI3</accession>
<keyword evidence="2" id="KW-1185">Reference proteome</keyword>
<dbReference type="GO" id="GO:1990189">
    <property type="term" value="F:protein N-terminal-serine acetyltransferase activity"/>
    <property type="evidence" value="ECO:0007669"/>
    <property type="project" value="TreeGrafter"/>
</dbReference>
<dbReference type="PANTHER" id="PTHR43441:SF11">
    <property type="entry name" value="RIBOSOMAL-PROTEIN-SERINE ACETYLTRANSFERASE"/>
    <property type="match status" value="1"/>
</dbReference>
<organism evidence="1 2">
    <name type="scientific">Candidatus Protochlamydia naegleriophila</name>
    <dbReference type="NCBI Taxonomy" id="389348"/>
    <lineage>
        <taxon>Bacteria</taxon>
        <taxon>Pseudomonadati</taxon>
        <taxon>Chlamydiota</taxon>
        <taxon>Chlamydiia</taxon>
        <taxon>Parachlamydiales</taxon>
        <taxon>Parachlamydiaceae</taxon>
        <taxon>Candidatus Protochlamydia</taxon>
    </lineage>
</organism>
<protein>
    <submittedName>
        <fullName evidence="1">Putative ribosomal-protein-serine acetyltransferase</fullName>
    </submittedName>
</protein>
<dbReference type="SUPFAM" id="SSF55729">
    <property type="entry name" value="Acyl-CoA N-acyltransferases (Nat)"/>
    <property type="match status" value="1"/>
</dbReference>
<proteinExistence type="predicted"/>
<dbReference type="AlphaFoldDB" id="A0A0U5CPI3"/>
<evidence type="ECO:0000313" key="1">
    <source>
        <dbReference type="EMBL" id="CUI16636.1"/>
    </source>
</evidence>
<evidence type="ECO:0000313" key="2">
    <source>
        <dbReference type="Proteomes" id="UP000069902"/>
    </source>
</evidence>
<dbReference type="RefSeq" id="WP_051981942.1">
    <property type="nucleotide sequence ID" value="NZ_LN879502.1"/>
</dbReference>
<dbReference type="GO" id="GO:0008999">
    <property type="term" value="F:protein-N-terminal-alanine acetyltransferase activity"/>
    <property type="evidence" value="ECO:0007669"/>
    <property type="project" value="TreeGrafter"/>
</dbReference>
<dbReference type="InterPro" id="IPR016181">
    <property type="entry name" value="Acyl_CoA_acyltransferase"/>
</dbReference>
<dbReference type="PANTHER" id="PTHR43441">
    <property type="entry name" value="RIBOSOMAL-PROTEIN-SERINE ACETYLTRANSFERASE"/>
    <property type="match status" value="1"/>
</dbReference>
<gene>
    <name evidence="1" type="ORF">PNK_1013</name>
</gene>
<dbReference type="InParanoid" id="A0A0U5CPI3"/>
<dbReference type="GO" id="GO:0005737">
    <property type="term" value="C:cytoplasm"/>
    <property type="evidence" value="ECO:0007669"/>
    <property type="project" value="TreeGrafter"/>
</dbReference>
<keyword evidence="1" id="KW-0808">Transferase</keyword>
<dbReference type="Pfam" id="PF13420">
    <property type="entry name" value="Acetyltransf_4"/>
    <property type="match status" value="1"/>
</dbReference>
<reference evidence="2" key="1">
    <citation type="submission" date="2015-09" db="EMBL/GenBank/DDBJ databases">
        <authorList>
            <person name="Bertelli C."/>
        </authorList>
    </citation>
    <scope>NUCLEOTIDE SEQUENCE [LARGE SCALE GENOMIC DNA]</scope>
    <source>
        <strain evidence="2">KNic</strain>
    </source>
</reference>
<dbReference type="KEGG" id="pnl:PNK_1013"/>
<dbReference type="InterPro" id="IPR051908">
    <property type="entry name" value="Ribosomal_N-acetyltransferase"/>
</dbReference>
<sequence>METAPIYQCLKKSDFKDQDGYQLVVIRRDDAESIRLWRNAQTDVLRQLTPITQEQQRLYFEEVVEPAFDLKEPKQVLFSFLFQHAFIGYGGLTNIDWEARRAEVSFLVDPARAEDQGQYTADFSHFLSLLSKIAFKEIKLHRLFTETFAFRKKHMQILEACGFKREGVLRDHVYKRQEWVDSIMHGLLEGEVGHAQ</sequence>
<dbReference type="PATRIC" id="fig|389348.3.peg.1115"/>
<name>A0A0U5CPI3_9BACT</name>
<dbReference type="STRING" id="389348.PNK_1013"/>
<dbReference type="Gene3D" id="3.40.630.30">
    <property type="match status" value="1"/>
</dbReference>